<name>A0A604CXZ9_SALET</name>
<evidence type="ECO:0000313" key="2">
    <source>
        <dbReference type="EMBL" id="ECU1022415.1"/>
    </source>
</evidence>
<keyword evidence="1" id="KW-1133">Transmembrane helix</keyword>
<accession>A0A604CXZ9</accession>
<feature type="non-terminal residue" evidence="2">
    <location>
        <position position="43"/>
    </location>
</feature>
<feature type="transmembrane region" description="Helical" evidence="1">
    <location>
        <begin position="14"/>
        <end position="35"/>
    </location>
</feature>
<keyword evidence="1" id="KW-0812">Transmembrane</keyword>
<keyword evidence="1" id="KW-0472">Membrane</keyword>
<comment type="caution">
    <text evidence="2">The sequence shown here is derived from an EMBL/GenBank/DDBJ whole genome shotgun (WGS) entry which is preliminary data.</text>
</comment>
<dbReference type="EMBL" id="AAKOWS010000006">
    <property type="protein sequence ID" value="ECU1022415.1"/>
    <property type="molecule type" value="Genomic_DNA"/>
</dbReference>
<evidence type="ECO:0000256" key="1">
    <source>
        <dbReference type="SAM" id="Phobius"/>
    </source>
</evidence>
<proteinExistence type="predicted"/>
<dbReference type="AlphaFoldDB" id="A0A604CXZ9"/>
<reference evidence="2" key="1">
    <citation type="submission" date="2018-06" db="EMBL/GenBank/DDBJ databases">
        <authorList>
            <consortium name="GenomeTrakr network: Whole genome sequencing for foodborne pathogen traceback"/>
        </authorList>
    </citation>
    <scope>NUCLEOTIDE SEQUENCE</scope>
    <source>
        <strain evidence="2">FSIS11810082</strain>
    </source>
</reference>
<sequence>MYHFFAKFDWTKCITIVVLVSDTAFVSIFHVKVILMSKIKGNV</sequence>
<gene>
    <name evidence="2" type="ORF">DM640_07625</name>
</gene>
<protein>
    <submittedName>
        <fullName evidence="2">Cold-shock protein</fullName>
    </submittedName>
</protein>
<organism evidence="2">
    <name type="scientific">Salmonella enterica subsp. enterica serovar Kentucky</name>
    <dbReference type="NCBI Taxonomy" id="192955"/>
    <lineage>
        <taxon>Bacteria</taxon>
        <taxon>Pseudomonadati</taxon>
        <taxon>Pseudomonadota</taxon>
        <taxon>Gammaproteobacteria</taxon>
        <taxon>Enterobacterales</taxon>
        <taxon>Enterobacteriaceae</taxon>
        <taxon>Salmonella</taxon>
    </lineage>
</organism>